<dbReference type="Gene3D" id="1.10.110.10">
    <property type="entry name" value="Plant lipid-transfer and hydrophobic proteins"/>
    <property type="match status" value="1"/>
</dbReference>
<dbReference type="GeneID" id="120267366"/>
<dbReference type="PRINTS" id="PR00382">
    <property type="entry name" value="LIPIDTRNSFER"/>
</dbReference>
<feature type="signal peptide" evidence="2">
    <location>
        <begin position="1"/>
        <end position="30"/>
    </location>
</feature>
<evidence type="ECO:0000256" key="1">
    <source>
        <dbReference type="RuleBase" id="RU000628"/>
    </source>
</evidence>
<keyword evidence="1" id="KW-0813">Transport</keyword>
<dbReference type="Proteomes" id="UP001515500">
    <property type="component" value="Chromosome 8"/>
</dbReference>
<dbReference type="GO" id="GO:0006869">
    <property type="term" value="P:lipid transport"/>
    <property type="evidence" value="ECO:0007669"/>
    <property type="project" value="InterPro"/>
</dbReference>
<sequence length="132" mass="14174">MKTNIITTKTTIYTLLLLLLFSTSLNFSSAVATVNCNTITTEAAPCLGFITGSVPSPPAACCSGLKQIVESGTTVTDRRAICQCMKDAIKEFPGVKEKFLSQLPKACNVSGALKSRSERDGQEMNKRGINKH</sequence>
<dbReference type="Pfam" id="PF00234">
    <property type="entry name" value="Tryp_alpha_amyl"/>
    <property type="match status" value="1"/>
</dbReference>
<dbReference type="SUPFAM" id="SSF47699">
    <property type="entry name" value="Bifunctional inhibitor/lipid-transfer protein/seed storage 2S albumin"/>
    <property type="match status" value="1"/>
</dbReference>
<evidence type="ECO:0000313" key="4">
    <source>
        <dbReference type="Proteomes" id="UP001515500"/>
    </source>
</evidence>
<keyword evidence="1" id="KW-0446">Lipid-binding</keyword>
<keyword evidence="2" id="KW-0732">Signal</keyword>
<comment type="similarity">
    <text evidence="1">Belongs to the plant LTP family.</text>
</comment>
<evidence type="ECO:0000313" key="5">
    <source>
        <dbReference type="RefSeq" id="XP_039130943.1"/>
    </source>
</evidence>
<dbReference type="PANTHER" id="PTHR33076">
    <property type="entry name" value="NON-SPECIFIC LIPID-TRANSFER PROTEIN 2-RELATED"/>
    <property type="match status" value="1"/>
</dbReference>
<dbReference type="AlphaFoldDB" id="A0AB40BU10"/>
<dbReference type="InterPro" id="IPR016140">
    <property type="entry name" value="Bifunc_inhib/LTP/seed_store"/>
</dbReference>
<keyword evidence="4" id="KW-1185">Reference proteome</keyword>
<name>A0AB40BU10_DIOCR</name>
<organism evidence="4 5">
    <name type="scientific">Dioscorea cayennensis subsp. rotundata</name>
    <name type="common">White Guinea yam</name>
    <name type="synonym">Dioscorea rotundata</name>
    <dbReference type="NCBI Taxonomy" id="55577"/>
    <lineage>
        <taxon>Eukaryota</taxon>
        <taxon>Viridiplantae</taxon>
        <taxon>Streptophyta</taxon>
        <taxon>Embryophyta</taxon>
        <taxon>Tracheophyta</taxon>
        <taxon>Spermatophyta</taxon>
        <taxon>Magnoliopsida</taxon>
        <taxon>Liliopsida</taxon>
        <taxon>Dioscoreales</taxon>
        <taxon>Dioscoreaceae</taxon>
        <taxon>Dioscorea</taxon>
    </lineage>
</organism>
<evidence type="ECO:0000256" key="2">
    <source>
        <dbReference type="SAM" id="SignalP"/>
    </source>
</evidence>
<gene>
    <name evidence="5" type="primary">LOC120267366</name>
</gene>
<protein>
    <recommendedName>
        <fullName evidence="1">Non-specific lipid-transfer protein</fullName>
    </recommendedName>
</protein>
<dbReference type="SMART" id="SM00499">
    <property type="entry name" value="AAI"/>
    <property type="match status" value="1"/>
</dbReference>
<dbReference type="RefSeq" id="XP_039130943.1">
    <property type="nucleotide sequence ID" value="XM_039275009.1"/>
</dbReference>
<dbReference type="CDD" id="cd01960">
    <property type="entry name" value="nsLTP1"/>
    <property type="match status" value="1"/>
</dbReference>
<dbReference type="InterPro" id="IPR000528">
    <property type="entry name" value="Plant_nsLTP"/>
</dbReference>
<reference evidence="5" key="1">
    <citation type="submission" date="2025-08" db="UniProtKB">
        <authorList>
            <consortium name="RefSeq"/>
        </authorList>
    </citation>
    <scope>IDENTIFICATION</scope>
</reference>
<dbReference type="GO" id="GO:0008289">
    <property type="term" value="F:lipid binding"/>
    <property type="evidence" value="ECO:0007669"/>
    <property type="project" value="UniProtKB-KW"/>
</dbReference>
<dbReference type="InterPro" id="IPR036312">
    <property type="entry name" value="Bifun_inhib/LTP/seed_sf"/>
</dbReference>
<evidence type="ECO:0000259" key="3">
    <source>
        <dbReference type="SMART" id="SM00499"/>
    </source>
</evidence>
<feature type="chain" id="PRO_5044330316" description="Non-specific lipid-transfer protein" evidence="2">
    <location>
        <begin position="31"/>
        <end position="132"/>
    </location>
</feature>
<proteinExistence type="inferred from homology"/>
<feature type="domain" description="Bifunctional inhibitor/plant lipid transfer protein/seed storage helical" evidence="3">
    <location>
        <begin position="36"/>
        <end position="119"/>
    </location>
</feature>
<accession>A0AB40BU10</accession>
<comment type="function">
    <text evidence="1">Plant non-specific lipid-transfer proteins transfer phospholipids as well as galactolipids across membranes. May play a role in wax or cutin deposition in the cell walls of expanding epidermal cells and certain secretory tissues.</text>
</comment>